<gene>
    <name evidence="1" type="ORF">HZA66_24260</name>
</gene>
<dbReference type="Pfam" id="PF02585">
    <property type="entry name" value="PIG-L"/>
    <property type="match status" value="1"/>
</dbReference>
<dbReference type="GO" id="GO:0016811">
    <property type="term" value="F:hydrolase activity, acting on carbon-nitrogen (but not peptide) bonds, in linear amides"/>
    <property type="evidence" value="ECO:0007669"/>
    <property type="project" value="TreeGrafter"/>
</dbReference>
<dbReference type="SUPFAM" id="SSF102588">
    <property type="entry name" value="LmbE-like"/>
    <property type="match status" value="1"/>
</dbReference>
<reference evidence="1" key="1">
    <citation type="submission" date="2020-07" db="EMBL/GenBank/DDBJ databases">
        <title>Huge and variable diversity of episymbiotic CPR bacteria and DPANN archaea in groundwater ecosystems.</title>
        <authorList>
            <person name="He C.Y."/>
            <person name="Keren R."/>
            <person name="Whittaker M."/>
            <person name="Farag I.F."/>
            <person name="Doudna J."/>
            <person name="Cate J.H.D."/>
            <person name="Banfield J.F."/>
        </authorList>
    </citation>
    <scope>NUCLEOTIDE SEQUENCE</scope>
    <source>
        <strain evidence="1">NC_groundwater_1818_Pr3_B-0.1um_66_35</strain>
    </source>
</reference>
<accession>A0A933S1A3</accession>
<comment type="caution">
    <text evidence="1">The sequence shown here is derived from an EMBL/GenBank/DDBJ whole genome shotgun (WGS) entry which is preliminary data.</text>
</comment>
<proteinExistence type="predicted"/>
<name>A0A933S1A3_RHOPL</name>
<dbReference type="EMBL" id="JACRJB010000068">
    <property type="protein sequence ID" value="MBI5132566.1"/>
    <property type="molecule type" value="Genomic_DNA"/>
</dbReference>
<evidence type="ECO:0000313" key="2">
    <source>
        <dbReference type="Proteomes" id="UP000782519"/>
    </source>
</evidence>
<sequence>MIAAEYFDAIRRLPMRSLRDLTGGAPCVVLSPHPDDESLGAGGLIAAAGDAGQRVEVVLITDGGASHPRSPSYPRQRLIELRRAELEQAAALLGLPPDHVHHLGLPDTQAPTEGPPFDAAVHAIAAICVHAGARSLLVTWDGDPHCDHQATARIAEAVCRKHPEIALWAFPIWGWHLDPAEPLNRPQPDGLRLDITAQQARKRAAIDAHVSQMTDLIDDDPDGFRFTDQTLAPFVGRFEYYLKVSP</sequence>
<dbReference type="PANTHER" id="PTHR12993">
    <property type="entry name" value="N-ACETYLGLUCOSAMINYL-PHOSPHATIDYLINOSITOL DE-N-ACETYLASE-RELATED"/>
    <property type="match status" value="1"/>
</dbReference>
<dbReference type="InterPro" id="IPR024078">
    <property type="entry name" value="LmbE-like_dom_sf"/>
</dbReference>
<dbReference type="Proteomes" id="UP000782519">
    <property type="component" value="Unassembled WGS sequence"/>
</dbReference>
<evidence type="ECO:0000313" key="1">
    <source>
        <dbReference type="EMBL" id="MBI5132566.1"/>
    </source>
</evidence>
<protein>
    <submittedName>
        <fullName evidence="1">PIG-L family deacetylase</fullName>
    </submittedName>
</protein>
<organism evidence="1 2">
    <name type="scientific">Rhodopseudomonas palustris</name>
    <dbReference type="NCBI Taxonomy" id="1076"/>
    <lineage>
        <taxon>Bacteria</taxon>
        <taxon>Pseudomonadati</taxon>
        <taxon>Pseudomonadota</taxon>
        <taxon>Alphaproteobacteria</taxon>
        <taxon>Hyphomicrobiales</taxon>
        <taxon>Nitrobacteraceae</taxon>
        <taxon>Rhodopseudomonas</taxon>
    </lineage>
</organism>
<dbReference type="AlphaFoldDB" id="A0A933S1A3"/>
<dbReference type="PANTHER" id="PTHR12993:SF29">
    <property type="entry name" value="BLR3841 PROTEIN"/>
    <property type="match status" value="1"/>
</dbReference>
<dbReference type="InterPro" id="IPR003737">
    <property type="entry name" value="GlcNAc_PI_deacetylase-related"/>
</dbReference>
<dbReference type="Gene3D" id="3.40.50.10320">
    <property type="entry name" value="LmbE-like"/>
    <property type="match status" value="1"/>
</dbReference>